<organism evidence="5 6">
    <name type="scientific">Candidatus Woesebacteria bacterium GW2011_GWA1_40_45</name>
    <dbReference type="NCBI Taxonomy" id="1618554"/>
    <lineage>
        <taxon>Bacteria</taxon>
        <taxon>Candidatus Woeseibacteriota</taxon>
    </lineage>
</organism>
<dbReference type="InterPro" id="IPR012678">
    <property type="entry name" value="Ribosomal_uL23/eL15/eS24_sf"/>
</dbReference>
<dbReference type="GO" id="GO:0005840">
    <property type="term" value="C:ribosome"/>
    <property type="evidence" value="ECO:0007669"/>
    <property type="project" value="UniProtKB-KW"/>
</dbReference>
<gene>
    <name evidence="5" type="ORF">UU03_C0002G0014</name>
</gene>
<sequence>MRITPVLTEKSLKEAKRGFYTFWVEKNLDKGEIKNLVNKVYDVHVVAVRTINYKASVRKNFRGQKVRHAALKKAMVTLSEKEKIEVFEEKSK</sequence>
<dbReference type="EMBL" id="LBZB01000002">
    <property type="protein sequence ID" value="KKR63578.1"/>
    <property type="molecule type" value="Genomic_DNA"/>
</dbReference>
<evidence type="ECO:0000256" key="2">
    <source>
        <dbReference type="ARBA" id="ARBA00022980"/>
    </source>
</evidence>
<evidence type="ECO:0000313" key="5">
    <source>
        <dbReference type="EMBL" id="KKR63578.1"/>
    </source>
</evidence>
<evidence type="ECO:0000256" key="1">
    <source>
        <dbReference type="ARBA" id="ARBA00006700"/>
    </source>
</evidence>
<protein>
    <recommendedName>
        <fullName evidence="4">50S ribosomal protein L23</fullName>
    </recommendedName>
</protein>
<dbReference type="Gene3D" id="3.30.70.330">
    <property type="match status" value="1"/>
</dbReference>
<dbReference type="InterPro" id="IPR013025">
    <property type="entry name" value="Ribosomal_uL23-like"/>
</dbReference>
<keyword evidence="3" id="KW-0687">Ribonucleoprotein</keyword>
<reference evidence="5 6" key="1">
    <citation type="journal article" date="2015" name="Nature">
        <title>rRNA introns, odd ribosomes, and small enigmatic genomes across a large radiation of phyla.</title>
        <authorList>
            <person name="Brown C.T."/>
            <person name="Hug L.A."/>
            <person name="Thomas B.C."/>
            <person name="Sharon I."/>
            <person name="Castelle C.J."/>
            <person name="Singh A."/>
            <person name="Wilkins M.J."/>
            <person name="Williams K.H."/>
            <person name="Banfield J.F."/>
        </authorList>
    </citation>
    <scope>NUCLEOTIDE SEQUENCE [LARGE SCALE GENOMIC DNA]</scope>
</reference>
<dbReference type="AlphaFoldDB" id="A0A0G0SF44"/>
<dbReference type="GO" id="GO:1990904">
    <property type="term" value="C:ribonucleoprotein complex"/>
    <property type="evidence" value="ECO:0007669"/>
    <property type="project" value="UniProtKB-KW"/>
</dbReference>
<dbReference type="GO" id="GO:0003735">
    <property type="term" value="F:structural constituent of ribosome"/>
    <property type="evidence" value="ECO:0007669"/>
    <property type="project" value="InterPro"/>
</dbReference>
<dbReference type="GO" id="GO:0006412">
    <property type="term" value="P:translation"/>
    <property type="evidence" value="ECO:0007669"/>
    <property type="project" value="InterPro"/>
</dbReference>
<dbReference type="Proteomes" id="UP000034613">
    <property type="component" value="Unassembled WGS sequence"/>
</dbReference>
<keyword evidence="2 5" id="KW-0689">Ribosomal protein</keyword>
<evidence type="ECO:0000256" key="4">
    <source>
        <dbReference type="ARBA" id="ARBA00035481"/>
    </source>
</evidence>
<evidence type="ECO:0000313" key="6">
    <source>
        <dbReference type="Proteomes" id="UP000034613"/>
    </source>
</evidence>
<proteinExistence type="inferred from homology"/>
<dbReference type="SUPFAM" id="SSF54189">
    <property type="entry name" value="Ribosomal proteins S24e, L23 and L15e"/>
    <property type="match status" value="1"/>
</dbReference>
<comment type="caution">
    <text evidence="5">The sequence shown here is derived from an EMBL/GenBank/DDBJ whole genome shotgun (WGS) entry which is preliminary data.</text>
</comment>
<comment type="similarity">
    <text evidence="1">Belongs to the universal ribosomal protein uL23 family.</text>
</comment>
<dbReference type="Pfam" id="PF00276">
    <property type="entry name" value="Ribosomal_L23"/>
    <property type="match status" value="1"/>
</dbReference>
<name>A0A0G0SF44_9BACT</name>
<evidence type="ECO:0000256" key="3">
    <source>
        <dbReference type="ARBA" id="ARBA00023274"/>
    </source>
</evidence>
<dbReference type="InterPro" id="IPR012677">
    <property type="entry name" value="Nucleotide-bd_a/b_plait_sf"/>
</dbReference>
<accession>A0A0G0SF44</accession>